<dbReference type="Proteomes" id="UP001623330">
    <property type="component" value="Unassembled WGS sequence"/>
</dbReference>
<feature type="transmembrane region" description="Helical" evidence="2">
    <location>
        <begin position="280"/>
        <end position="300"/>
    </location>
</feature>
<dbReference type="InterPro" id="IPR038872">
    <property type="entry name" value="Put_GTT3"/>
</dbReference>
<feature type="compositionally biased region" description="Low complexity" evidence="1">
    <location>
        <begin position="137"/>
        <end position="152"/>
    </location>
</feature>
<feature type="compositionally biased region" description="Acidic residues" evidence="1">
    <location>
        <begin position="86"/>
        <end position="98"/>
    </location>
</feature>
<keyword evidence="2" id="KW-1133">Transmembrane helix</keyword>
<dbReference type="GO" id="GO:0016740">
    <property type="term" value="F:transferase activity"/>
    <property type="evidence" value="ECO:0007669"/>
    <property type="project" value="UniProtKB-KW"/>
</dbReference>
<dbReference type="PANTHER" id="PTHR41807">
    <property type="entry name" value="GLUTATHIONE TRANSFERASE 3"/>
    <property type="match status" value="1"/>
</dbReference>
<keyword evidence="2" id="KW-0472">Membrane</keyword>
<protein>
    <submittedName>
        <fullName evidence="3">Glutathione transferase 3</fullName>
    </submittedName>
</protein>
<feature type="region of interest" description="Disordered" evidence="1">
    <location>
        <begin position="132"/>
        <end position="169"/>
    </location>
</feature>
<keyword evidence="2" id="KW-0812">Transmembrane</keyword>
<evidence type="ECO:0000256" key="1">
    <source>
        <dbReference type="SAM" id="MobiDB-lite"/>
    </source>
</evidence>
<gene>
    <name evidence="3" type="ORF">RNJ44_05076</name>
</gene>
<evidence type="ECO:0000313" key="4">
    <source>
        <dbReference type="Proteomes" id="UP001623330"/>
    </source>
</evidence>
<dbReference type="PANTHER" id="PTHR41807:SF1">
    <property type="entry name" value="GLUTATHIONE TRANSFERASE 3"/>
    <property type="match status" value="1"/>
</dbReference>
<keyword evidence="4" id="KW-1185">Reference proteome</keyword>
<feature type="region of interest" description="Disordered" evidence="1">
    <location>
        <begin position="82"/>
        <end position="117"/>
    </location>
</feature>
<name>A0ABR4NWQ7_9SACH</name>
<evidence type="ECO:0000256" key="2">
    <source>
        <dbReference type="SAM" id="Phobius"/>
    </source>
</evidence>
<accession>A0ABR4NWQ7</accession>
<reference evidence="3 4" key="1">
    <citation type="submission" date="2024-05" db="EMBL/GenBank/DDBJ databases">
        <title>Long read based assembly of the Candida bracarensis genome reveals expanded adhesin content.</title>
        <authorList>
            <person name="Marcet-Houben M."/>
            <person name="Ksiezopolska E."/>
            <person name="Gabaldon T."/>
        </authorList>
    </citation>
    <scope>NUCLEOTIDE SEQUENCE [LARGE SCALE GENOMIC DNA]</scope>
    <source>
        <strain evidence="3 4">CBM6</strain>
    </source>
</reference>
<keyword evidence="3" id="KW-0808">Transferase</keyword>
<dbReference type="EMBL" id="JBEVYD010000005">
    <property type="protein sequence ID" value="KAL3233160.1"/>
    <property type="molecule type" value="Genomic_DNA"/>
</dbReference>
<comment type="caution">
    <text evidence="3">The sequence shown here is derived from an EMBL/GenBank/DDBJ whole genome shotgun (WGS) entry which is preliminary data.</text>
</comment>
<feature type="compositionally biased region" description="Acidic residues" evidence="1">
    <location>
        <begin position="153"/>
        <end position="162"/>
    </location>
</feature>
<organism evidence="3 4">
    <name type="scientific">Nakaseomyces bracarensis</name>
    <dbReference type="NCBI Taxonomy" id="273131"/>
    <lineage>
        <taxon>Eukaryota</taxon>
        <taxon>Fungi</taxon>
        <taxon>Dikarya</taxon>
        <taxon>Ascomycota</taxon>
        <taxon>Saccharomycotina</taxon>
        <taxon>Saccharomycetes</taxon>
        <taxon>Saccharomycetales</taxon>
        <taxon>Saccharomycetaceae</taxon>
        <taxon>Nakaseomyces</taxon>
    </lineage>
</organism>
<proteinExistence type="predicted"/>
<sequence length="386" mass="44406">MSSFSKWRKAELFDLMNKLKITDVSHSTRKSTMIMLIEHYLDNLEAPLDYIHDFPELQSFYEDRAQLKIESDVDDIDLNLGGNGELDTDADADAEDTDVGMGMGLGNTTDDYDDLYSRTPLGKEALKQELDQVAEKAQAQSHAQTHTQSQAEAEAEAQENTDESVHDNGYKNELDFNKIHDKMADFRFEFEKRWDDIVDKSVVLNENLKDYLSSISTVETIFTLVELALLIHHLCNSYKPVDVTIMSPEGLGPRANHIWSNFTLFKHQVVHFLNEIGLPVFTWFFLLRLLPCLVSYYINFIRYDLLLQMDPMVYHLFKLIIEFMIVNKYSRDSSNTLEGFLKSFSFSPIAHLHVDPCQDLKSFYDATGFLPLVFSTVCVILTLYIL</sequence>
<evidence type="ECO:0000313" key="3">
    <source>
        <dbReference type="EMBL" id="KAL3233160.1"/>
    </source>
</evidence>
<feature type="transmembrane region" description="Helical" evidence="2">
    <location>
        <begin position="368"/>
        <end position="385"/>
    </location>
</feature>